<proteinExistence type="predicted"/>
<keyword evidence="2" id="KW-1185">Reference proteome</keyword>
<sequence>MILAAASLLLPHVSSDDCTIGGFNVPRGTILLVNAWAIHRDTKVWNDPTSFKPKRFTGGEVEGHKFMPFGMGRRACPGADLAQRVVGLALGSLIQCFEWERTTEKVVDLMEGIGLTAFKVESLEAMCKALDIIMNFLS</sequence>
<dbReference type="Proteomes" id="UP001060215">
    <property type="component" value="Chromosome 1"/>
</dbReference>
<evidence type="ECO:0000313" key="2">
    <source>
        <dbReference type="Proteomes" id="UP001060215"/>
    </source>
</evidence>
<reference evidence="1 2" key="1">
    <citation type="journal article" date="2022" name="Plant J.">
        <title>Chromosome-level genome of Camellia lanceoleosa provides a valuable resource for understanding genome evolution and self-incompatibility.</title>
        <authorList>
            <person name="Gong W."/>
            <person name="Xiao S."/>
            <person name="Wang L."/>
            <person name="Liao Z."/>
            <person name="Chang Y."/>
            <person name="Mo W."/>
            <person name="Hu G."/>
            <person name="Li W."/>
            <person name="Zhao G."/>
            <person name="Zhu H."/>
            <person name="Hu X."/>
            <person name="Ji K."/>
            <person name="Xiang X."/>
            <person name="Song Q."/>
            <person name="Yuan D."/>
            <person name="Jin S."/>
            <person name="Zhang L."/>
        </authorList>
    </citation>
    <scope>NUCLEOTIDE SEQUENCE [LARGE SCALE GENOMIC DNA]</scope>
    <source>
        <strain evidence="1">SQ_2022a</strain>
    </source>
</reference>
<organism evidence="1 2">
    <name type="scientific">Camellia lanceoleosa</name>
    <dbReference type="NCBI Taxonomy" id="1840588"/>
    <lineage>
        <taxon>Eukaryota</taxon>
        <taxon>Viridiplantae</taxon>
        <taxon>Streptophyta</taxon>
        <taxon>Embryophyta</taxon>
        <taxon>Tracheophyta</taxon>
        <taxon>Spermatophyta</taxon>
        <taxon>Magnoliopsida</taxon>
        <taxon>eudicotyledons</taxon>
        <taxon>Gunneridae</taxon>
        <taxon>Pentapetalae</taxon>
        <taxon>asterids</taxon>
        <taxon>Ericales</taxon>
        <taxon>Theaceae</taxon>
        <taxon>Camellia</taxon>
    </lineage>
</organism>
<protein>
    <submittedName>
        <fullName evidence="1">Cytochrome P450 81Q32</fullName>
    </submittedName>
</protein>
<gene>
    <name evidence="1" type="ORF">LOK49_LG01G03233</name>
</gene>
<dbReference type="EMBL" id="CM045758">
    <property type="protein sequence ID" value="KAI8030571.1"/>
    <property type="molecule type" value="Genomic_DNA"/>
</dbReference>
<comment type="caution">
    <text evidence="1">The sequence shown here is derived from an EMBL/GenBank/DDBJ whole genome shotgun (WGS) entry which is preliminary data.</text>
</comment>
<name>A0ACC0IZB0_9ERIC</name>
<accession>A0ACC0IZB0</accession>
<evidence type="ECO:0000313" key="1">
    <source>
        <dbReference type="EMBL" id="KAI8030571.1"/>
    </source>
</evidence>